<evidence type="ECO:0000313" key="1">
    <source>
        <dbReference type="EMBL" id="KAL3809825.1"/>
    </source>
</evidence>
<reference evidence="1 2" key="1">
    <citation type="submission" date="2024-10" db="EMBL/GenBank/DDBJ databases">
        <title>Updated reference genomes for cyclostephanoid diatoms.</title>
        <authorList>
            <person name="Roberts W.R."/>
            <person name="Alverson A.J."/>
        </authorList>
    </citation>
    <scope>NUCLEOTIDE SEQUENCE [LARGE SCALE GENOMIC DNA]</scope>
    <source>
        <strain evidence="1 2">AJA228-03</strain>
    </source>
</reference>
<gene>
    <name evidence="1" type="ORF">ACHAXA_002395</name>
</gene>
<accession>A0ABD3RA12</accession>
<dbReference type="AlphaFoldDB" id="A0ABD3RA12"/>
<organism evidence="1 2">
    <name type="scientific">Cyclostephanos tholiformis</name>
    <dbReference type="NCBI Taxonomy" id="382380"/>
    <lineage>
        <taxon>Eukaryota</taxon>
        <taxon>Sar</taxon>
        <taxon>Stramenopiles</taxon>
        <taxon>Ochrophyta</taxon>
        <taxon>Bacillariophyta</taxon>
        <taxon>Coscinodiscophyceae</taxon>
        <taxon>Thalassiosirophycidae</taxon>
        <taxon>Stephanodiscales</taxon>
        <taxon>Stephanodiscaceae</taxon>
        <taxon>Cyclostephanos</taxon>
    </lineage>
</organism>
<proteinExistence type="predicted"/>
<evidence type="ECO:0000313" key="2">
    <source>
        <dbReference type="Proteomes" id="UP001530377"/>
    </source>
</evidence>
<protein>
    <submittedName>
        <fullName evidence="1">Uncharacterized protein</fullName>
    </submittedName>
</protein>
<keyword evidence="2" id="KW-1185">Reference proteome</keyword>
<sequence>MSDEGAIDHLMLDHDVDEKYAMERLRRGIDTDEDGPYYVTETYFVAIYNSTDRDMIDSFDRQNGVVGVVSAQPRRG</sequence>
<dbReference type="EMBL" id="JALLPB020000372">
    <property type="protein sequence ID" value="KAL3809825.1"/>
    <property type="molecule type" value="Genomic_DNA"/>
</dbReference>
<comment type="caution">
    <text evidence="1">The sequence shown here is derived from an EMBL/GenBank/DDBJ whole genome shotgun (WGS) entry which is preliminary data.</text>
</comment>
<dbReference type="Proteomes" id="UP001530377">
    <property type="component" value="Unassembled WGS sequence"/>
</dbReference>
<name>A0ABD3RA12_9STRA</name>